<feature type="transmembrane region" description="Helical" evidence="9">
    <location>
        <begin position="329"/>
        <end position="349"/>
    </location>
</feature>
<dbReference type="Pfam" id="PF07690">
    <property type="entry name" value="MFS_1"/>
    <property type="match status" value="1"/>
</dbReference>
<dbReference type="SUPFAM" id="SSF103473">
    <property type="entry name" value="MFS general substrate transporter"/>
    <property type="match status" value="1"/>
</dbReference>
<feature type="transmembrane region" description="Helical" evidence="9">
    <location>
        <begin position="78"/>
        <end position="97"/>
    </location>
</feature>
<dbReference type="Gene3D" id="1.20.1720.10">
    <property type="entry name" value="Multidrug resistance protein D"/>
    <property type="match status" value="1"/>
</dbReference>
<evidence type="ECO:0000256" key="1">
    <source>
        <dbReference type="ARBA" id="ARBA00004651"/>
    </source>
</evidence>
<dbReference type="EMBL" id="JAINVZ010000013">
    <property type="protein sequence ID" value="MBY8886989.1"/>
    <property type="molecule type" value="Genomic_DNA"/>
</dbReference>
<feature type="transmembrane region" description="Helical" evidence="9">
    <location>
        <begin position="394"/>
        <end position="417"/>
    </location>
</feature>
<dbReference type="PANTHER" id="PTHR42718:SF9">
    <property type="entry name" value="MAJOR FACILITATOR SUPERFAMILY MULTIDRUG TRANSPORTER MFSC"/>
    <property type="match status" value="1"/>
</dbReference>
<dbReference type="InterPro" id="IPR005829">
    <property type="entry name" value="Sugar_transporter_CS"/>
</dbReference>
<keyword evidence="7 9" id="KW-0472">Membrane</keyword>
<reference evidence="11 12" key="1">
    <citation type="submission" date="2021-08" db="EMBL/GenBank/DDBJ databases">
        <title>Streptomyces sp. PTM05 isolated from lichen.</title>
        <authorList>
            <person name="Somphong A."/>
            <person name="Phongsopitanun W."/>
            <person name="Tanasupawat S."/>
        </authorList>
    </citation>
    <scope>NUCLEOTIDE SEQUENCE [LARGE SCALE GENOMIC DNA]</scope>
    <source>
        <strain evidence="11 12">Ptm05</strain>
    </source>
</reference>
<feature type="transmembrane region" description="Helical" evidence="9">
    <location>
        <begin position="47"/>
        <end position="66"/>
    </location>
</feature>
<dbReference type="InterPro" id="IPR020846">
    <property type="entry name" value="MFS_dom"/>
</dbReference>
<dbReference type="InterPro" id="IPR004638">
    <property type="entry name" value="EmrB-like"/>
</dbReference>
<dbReference type="Proteomes" id="UP001198565">
    <property type="component" value="Unassembled WGS sequence"/>
</dbReference>
<protein>
    <submittedName>
        <fullName evidence="11">MFS transporter</fullName>
    </submittedName>
</protein>
<comment type="subcellular location">
    <subcellularLocation>
        <location evidence="1">Cell membrane</location>
        <topology evidence="1">Multi-pass membrane protein</topology>
    </subcellularLocation>
</comment>
<evidence type="ECO:0000259" key="10">
    <source>
        <dbReference type="PROSITE" id="PS50850"/>
    </source>
</evidence>
<accession>A0ABS7QUX0</accession>
<dbReference type="InterPro" id="IPR011701">
    <property type="entry name" value="MFS"/>
</dbReference>
<feature type="domain" description="Major facilitator superfamily (MFS) profile" evidence="10">
    <location>
        <begin position="12"/>
        <end position="451"/>
    </location>
</feature>
<feature type="transmembrane region" description="Helical" evidence="9">
    <location>
        <begin position="267"/>
        <end position="291"/>
    </location>
</feature>
<evidence type="ECO:0000256" key="4">
    <source>
        <dbReference type="ARBA" id="ARBA00022475"/>
    </source>
</evidence>
<evidence type="ECO:0000256" key="2">
    <source>
        <dbReference type="ARBA" id="ARBA00008537"/>
    </source>
</evidence>
<keyword evidence="12" id="KW-1185">Reference proteome</keyword>
<feature type="transmembrane region" description="Helical" evidence="9">
    <location>
        <begin position="229"/>
        <end position="247"/>
    </location>
</feature>
<feature type="transmembrane region" description="Helical" evidence="9">
    <location>
        <begin position="138"/>
        <end position="159"/>
    </location>
</feature>
<dbReference type="PROSITE" id="PS00216">
    <property type="entry name" value="SUGAR_TRANSPORT_1"/>
    <property type="match status" value="1"/>
</dbReference>
<comment type="caution">
    <text evidence="11">The sequence shown here is derived from an EMBL/GenBank/DDBJ whole genome shotgun (WGS) entry which is preliminary data.</text>
</comment>
<feature type="transmembrane region" description="Helical" evidence="9">
    <location>
        <begin position="297"/>
        <end position="317"/>
    </location>
</feature>
<evidence type="ECO:0000256" key="6">
    <source>
        <dbReference type="ARBA" id="ARBA00022989"/>
    </source>
</evidence>
<name>A0ABS7QUX0_9ACTN</name>
<keyword evidence="6 9" id="KW-1133">Transmembrane helix</keyword>
<evidence type="ECO:0000256" key="9">
    <source>
        <dbReference type="SAM" id="Phobius"/>
    </source>
</evidence>
<evidence type="ECO:0000256" key="3">
    <source>
        <dbReference type="ARBA" id="ARBA00022448"/>
    </source>
</evidence>
<dbReference type="NCBIfam" id="TIGR00711">
    <property type="entry name" value="efflux_EmrB"/>
    <property type="match status" value="1"/>
</dbReference>
<dbReference type="CDD" id="cd17321">
    <property type="entry name" value="MFS_MMR_MDR_like"/>
    <property type="match status" value="1"/>
</dbReference>
<feature type="transmembrane region" description="Helical" evidence="9">
    <location>
        <begin position="361"/>
        <end position="382"/>
    </location>
</feature>
<dbReference type="Gene3D" id="1.20.1250.20">
    <property type="entry name" value="MFS general substrate transporter like domains"/>
    <property type="match status" value="1"/>
</dbReference>
<dbReference type="InterPro" id="IPR036259">
    <property type="entry name" value="MFS_trans_sf"/>
</dbReference>
<sequence length="485" mass="49986">MNDGAHPRRWLVLGLCCSALFVVSMDNTVLNVALPGIRRDLHASVEQLQWVVDAYVLVLASFLMLAGAVADRVGRRRLLRVGLALFTAGSALCSVASDLHWLVAFRMLQAVGGAMLNPVAMSILTVTFTDPGERARAIGWWGAVAGVSMTAGPVVGGALVEAAGWRAVFLVNLPVGIAAWLLTGRWVPESRAAVPRRLDPAGQILVVVLLASTTYALIDFTALGSTEAAVLGCAAVAVSALGALLVVESRRAEPLVELSLFRSRPFVGANITAVCAFAALYGFLFTTTIYLQVQQGLSALQAGLALVPMAAMGLVCAPVSGRMLAARGAMAPLLVSGTTMTASGLLLAVGNAEASVVERCVAFVLFGIGFGFVNAPVTHTAVSGLPHARAGVAAAFAATSRQVGSMLGVAITGTAVANGSLTTAWSIVALFCATSLAAGLIGSAHSSHKTRFRRPGLGLHTRVRHSMVGGRIAVDVSEDIDEGAG</sequence>
<dbReference type="PRINTS" id="PR01036">
    <property type="entry name" value="TCRTETB"/>
</dbReference>
<feature type="transmembrane region" description="Helical" evidence="9">
    <location>
        <begin position="165"/>
        <end position="183"/>
    </location>
</feature>
<proteinExistence type="inferred from homology"/>
<dbReference type="PANTHER" id="PTHR42718">
    <property type="entry name" value="MAJOR FACILITATOR SUPERFAMILY MULTIDRUG TRANSPORTER MFSC"/>
    <property type="match status" value="1"/>
</dbReference>
<feature type="transmembrane region" description="Helical" evidence="9">
    <location>
        <begin position="103"/>
        <end position="126"/>
    </location>
</feature>
<evidence type="ECO:0000256" key="8">
    <source>
        <dbReference type="ARBA" id="ARBA00023251"/>
    </source>
</evidence>
<organism evidence="11 12">
    <name type="scientific">Streptantibioticus parmotrematis</name>
    <dbReference type="NCBI Taxonomy" id="2873249"/>
    <lineage>
        <taxon>Bacteria</taxon>
        <taxon>Bacillati</taxon>
        <taxon>Actinomycetota</taxon>
        <taxon>Actinomycetes</taxon>
        <taxon>Kitasatosporales</taxon>
        <taxon>Streptomycetaceae</taxon>
        <taxon>Streptantibioticus</taxon>
    </lineage>
</organism>
<dbReference type="PROSITE" id="PS50850">
    <property type="entry name" value="MFS"/>
    <property type="match status" value="1"/>
</dbReference>
<comment type="similarity">
    <text evidence="2">Belongs to the major facilitator superfamily. EmrB family.</text>
</comment>
<evidence type="ECO:0000313" key="12">
    <source>
        <dbReference type="Proteomes" id="UP001198565"/>
    </source>
</evidence>
<keyword evidence="5 9" id="KW-0812">Transmembrane</keyword>
<dbReference type="RefSeq" id="WP_222979744.1">
    <property type="nucleotide sequence ID" value="NZ_JAINVZ010000013.1"/>
</dbReference>
<feature type="transmembrane region" description="Helical" evidence="9">
    <location>
        <begin position="423"/>
        <end position="444"/>
    </location>
</feature>
<keyword evidence="3" id="KW-0813">Transport</keyword>
<evidence type="ECO:0000256" key="5">
    <source>
        <dbReference type="ARBA" id="ARBA00022692"/>
    </source>
</evidence>
<gene>
    <name evidence="11" type="ORF">K7472_19325</name>
</gene>
<evidence type="ECO:0000256" key="7">
    <source>
        <dbReference type="ARBA" id="ARBA00023136"/>
    </source>
</evidence>
<keyword evidence="4" id="KW-1003">Cell membrane</keyword>
<feature type="transmembrane region" description="Helical" evidence="9">
    <location>
        <begin position="204"/>
        <end position="223"/>
    </location>
</feature>
<evidence type="ECO:0000313" key="11">
    <source>
        <dbReference type="EMBL" id="MBY8886989.1"/>
    </source>
</evidence>
<keyword evidence="8" id="KW-0046">Antibiotic resistance</keyword>